<evidence type="ECO:0000256" key="1">
    <source>
        <dbReference type="SAM" id="MobiDB-lite"/>
    </source>
</evidence>
<protein>
    <recommendedName>
        <fullName evidence="4">Phage protein</fullName>
    </recommendedName>
</protein>
<evidence type="ECO:0000313" key="2">
    <source>
        <dbReference type="EMBL" id="VEJ29934.1"/>
    </source>
</evidence>
<organism evidence="2 3">
    <name type="scientific">Rothia dentocariosa</name>
    <dbReference type="NCBI Taxonomy" id="2047"/>
    <lineage>
        <taxon>Bacteria</taxon>
        <taxon>Bacillati</taxon>
        <taxon>Actinomycetota</taxon>
        <taxon>Actinomycetes</taxon>
        <taxon>Micrococcales</taxon>
        <taxon>Micrococcaceae</taxon>
        <taxon>Rothia</taxon>
    </lineage>
</organism>
<evidence type="ECO:0008006" key="4">
    <source>
        <dbReference type="Google" id="ProtNLM"/>
    </source>
</evidence>
<reference evidence="2 3" key="1">
    <citation type="submission" date="2018-12" db="EMBL/GenBank/DDBJ databases">
        <authorList>
            <consortium name="Pathogen Informatics"/>
        </authorList>
    </citation>
    <scope>NUCLEOTIDE SEQUENCE [LARGE SCALE GENOMIC DNA]</scope>
    <source>
        <strain evidence="2 3">NCTC10918</strain>
    </source>
</reference>
<sequence length="66" mass="7652">MRIGMRKPSVKRMIKARTTGRAKRAVKRAVIPGYGRRGMGFVKNPKRAIKGAIYRRTTFSVWDLFR</sequence>
<feature type="region of interest" description="Disordered" evidence="1">
    <location>
        <begin position="1"/>
        <end position="22"/>
    </location>
</feature>
<name>A0A3S4YLD7_9MICC</name>
<dbReference type="AlphaFoldDB" id="A0A3S4YLD7"/>
<dbReference type="EMBL" id="LR134521">
    <property type="protein sequence ID" value="VEJ29934.1"/>
    <property type="molecule type" value="Genomic_DNA"/>
</dbReference>
<dbReference type="Proteomes" id="UP000270988">
    <property type="component" value="Chromosome"/>
</dbReference>
<proteinExistence type="predicted"/>
<accession>A0A3S4YLD7</accession>
<evidence type="ECO:0000313" key="3">
    <source>
        <dbReference type="Proteomes" id="UP000270988"/>
    </source>
</evidence>
<gene>
    <name evidence="2" type="ORF">NCTC10918_01206</name>
</gene>